<comment type="caution">
    <text evidence="1">The sequence shown here is derived from an EMBL/GenBank/DDBJ whole genome shotgun (WGS) entry which is preliminary data.</text>
</comment>
<reference evidence="1" key="1">
    <citation type="submission" date="2021-02" db="EMBL/GenBank/DDBJ databases">
        <authorList>
            <person name="Nowell W R."/>
        </authorList>
    </citation>
    <scope>NUCLEOTIDE SEQUENCE</scope>
</reference>
<gene>
    <name evidence="1" type="ORF">OXD698_LOCUS52487</name>
</gene>
<organism evidence="1 2">
    <name type="scientific">Adineta steineri</name>
    <dbReference type="NCBI Taxonomy" id="433720"/>
    <lineage>
        <taxon>Eukaryota</taxon>
        <taxon>Metazoa</taxon>
        <taxon>Spiralia</taxon>
        <taxon>Gnathifera</taxon>
        <taxon>Rotifera</taxon>
        <taxon>Eurotatoria</taxon>
        <taxon>Bdelloidea</taxon>
        <taxon>Adinetida</taxon>
        <taxon>Adinetidae</taxon>
        <taxon>Adineta</taxon>
    </lineage>
</organism>
<feature type="non-terminal residue" evidence="1">
    <location>
        <position position="1"/>
    </location>
</feature>
<sequence>MLLHFFLKDTDNDYDLTIARKSSTFYVIRYRHKLCEEERIRCSLAIMKTDSLVTIDGVVNPISQACGNLSFNIASYLYPQKE</sequence>
<evidence type="ECO:0000313" key="2">
    <source>
        <dbReference type="Proteomes" id="UP000663844"/>
    </source>
</evidence>
<protein>
    <submittedName>
        <fullName evidence="1">Uncharacterized protein</fullName>
    </submittedName>
</protein>
<dbReference type="AlphaFoldDB" id="A0A820QBV4"/>
<accession>A0A820QBV4</accession>
<dbReference type="EMBL" id="CAJOAZ010028564">
    <property type="protein sequence ID" value="CAF4418477.1"/>
    <property type="molecule type" value="Genomic_DNA"/>
</dbReference>
<evidence type="ECO:0000313" key="1">
    <source>
        <dbReference type="EMBL" id="CAF4418477.1"/>
    </source>
</evidence>
<dbReference type="Gene3D" id="3.40.1000.30">
    <property type="match status" value="1"/>
</dbReference>
<dbReference type="Proteomes" id="UP000663844">
    <property type="component" value="Unassembled WGS sequence"/>
</dbReference>
<name>A0A820QBV4_9BILA</name>
<proteinExistence type="predicted"/>